<evidence type="ECO:0000313" key="1">
    <source>
        <dbReference type="EMBL" id="MDG0816910.1"/>
    </source>
</evidence>
<reference evidence="1" key="1">
    <citation type="submission" date="2022-08" db="EMBL/GenBank/DDBJ databases">
        <title>Novel Bdellovibrio Species Isolated from Svalbard: Designation Bdellovibrio svalbardensis.</title>
        <authorList>
            <person name="Mitchell R.J."/>
            <person name="Choi S.Y."/>
        </authorList>
    </citation>
    <scope>NUCLEOTIDE SEQUENCE</scope>
    <source>
        <strain evidence="1">PAP01</strain>
    </source>
</reference>
<proteinExistence type="predicted"/>
<dbReference type="EMBL" id="JANRMI010000003">
    <property type="protein sequence ID" value="MDG0816910.1"/>
    <property type="molecule type" value="Genomic_DNA"/>
</dbReference>
<name>A0ABT6DJ75_9BACT</name>
<protein>
    <submittedName>
        <fullName evidence="1">YkgJ family cysteine cluster protein</fullName>
    </submittedName>
</protein>
<sequence length="223" mass="24836">MKKTPHLKAFLKQYEDLLTSEEFESFDREVTRLLGYYSEVLGAYPPGAERGRKVHELINEQEALSSHIKTSCQRGCGACCHLEVEITKDDATILADSLAEGLSDGLGIDMAKLYQMSLRKRLDVAWEQGFIEANRCVFLGADNACRNYYNRPTVCRKHSVISAVDECEKKGGQPVPKLMPVAEIIMSAAVNLPNNEFGALAKMLQQTLEERALAKVQLSPLNI</sequence>
<gene>
    <name evidence="1" type="ORF">NWE73_11080</name>
</gene>
<organism evidence="1 2">
    <name type="scientific">Bdellovibrio svalbardensis</name>
    <dbReference type="NCBI Taxonomy" id="2972972"/>
    <lineage>
        <taxon>Bacteria</taxon>
        <taxon>Pseudomonadati</taxon>
        <taxon>Bdellovibrionota</taxon>
        <taxon>Bdellovibrionia</taxon>
        <taxon>Bdellovibrionales</taxon>
        <taxon>Pseudobdellovibrionaceae</taxon>
        <taxon>Bdellovibrio</taxon>
    </lineage>
</organism>
<comment type="caution">
    <text evidence="1">The sequence shown here is derived from an EMBL/GenBank/DDBJ whole genome shotgun (WGS) entry which is preliminary data.</text>
</comment>
<dbReference type="Proteomes" id="UP001152321">
    <property type="component" value="Unassembled WGS sequence"/>
</dbReference>
<dbReference type="RefSeq" id="WP_277578387.1">
    <property type="nucleotide sequence ID" value="NZ_JANRMI010000003.1"/>
</dbReference>
<dbReference type="Pfam" id="PF03692">
    <property type="entry name" value="CxxCxxCC"/>
    <property type="match status" value="1"/>
</dbReference>
<keyword evidence="2" id="KW-1185">Reference proteome</keyword>
<dbReference type="InterPro" id="IPR005358">
    <property type="entry name" value="Puta_zinc/iron-chelating_dom"/>
</dbReference>
<evidence type="ECO:0000313" key="2">
    <source>
        <dbReference type="Proteomes" id="UP001152321"/>
    </source>
</evidence>
<accession>A0ABT6DJ75</accession>